<sequence length="319" mass="34475">MVRCSRAKATMIVASMSSSRMASIAAMRKSCCDGVVQDGNGGEGDDGGTGRRLMATAAVAAKDDGEGGDGGTGMCLMATTTMDGGEGGDDGDGVGWCQQWRPRRDTRSVTWAINGGPVAAAEVSYPYRKNPAQFRFCSALATQTSTDCRQFAAGPVTAAEAKTRTATLHRRGNMAEHLFEDIFLVTRIDPDGKKFDRVNRIEAKSEQLDMYMQLDVATDIYPMSTGDKFTMVLAPTLNLDGTPDTGYYTQAGRKTLADKYDYVMHGKLYKISEENKAGQPTKVEIYASFGGLLMLLKGDPSSAANLELDQRLFLLMRKV</sequence>
<evidence type="ECO:0000313" key="2">
    <source>
        <dbReference type="Proteomes" id="UP001732700"/>
    </source>
</evidence>
<reference evidence="1" key="1">
    <citation type="submission" date="2021-05" db="EMBL/GenBank/DDBJ databases">
        <authorList>
            <person name="Scholz U."/>
            <person name="Mascher M."/>
            <person name="Fiebig A."/>
        </authorList>
    </citation>
    <scope>NUCLEOTIDE SEQUENCE [LARGE SCALE GENOMIC DNA]</scope>
</reference>
<keyword evidence="2" id="KW-1185">Reference proteome</keyword>
<organism evidence="1 2">
    <name type="scientific">Avena sativa</name>
    <name type="common">Oat</name>
    <dbReference type="NCBI Taxonomy" id="4498"/>
    <lineage>
        <taxon>Eukaryota</taxon>
        <taxon>Viridiplantae</taxon>
        <taxon>Streptophyta</taxon>
        <taxon>Embryophyta</taxon>
        <taxon>Tracheophyta</taxon>
        <taxon>Spermatophyta</taxon>
        <taxon>Magnoliopsida</taxon>
        <taxon>Liliopsida</taxon>
        <taxon>Poales</taxon>
        <taxon>Poaceae</taxon>
        <taxon>BOP clade</taxon>
        <taxon>Pooideae</taxon>
        <taxon>Poodae</taxon>
        <taxon>Poeae</taxon>
        <taxon>Poeae Chloroplast Group 1 (Aveneae type)</taxon>
        <taxon>Aveninae</taxon>
        <taxon>Avena</taxon>
    </lineage>
</organism>
<accession>A0ACD6AD36</accession>
<proteinExistence type="predicted"/>
<evidence type="ECO:0000313" key="1">
    <source>
        <dbReference type="EnsemblPlants" id="AVESA.00010b.r2.7DG1351360.1.CDS"/>
    </source>
</evidence>
<protein>
    <submittedName>
        <fullName evidence="1">Uncharacterized protein</fullName>
    </submittedName>
</protein>
<name>A0ACD6AD36_AVESA</name>
<dbReference type="EnsemblPlants" id="AVESA.00010b.r2.7DG1351360.1">
    <property type="protein sequence ID" value="AVESA.00010b.r2.7DG1351360.1.CDS"/>
    <property type="gene ID" value="AVESA.00010b.r2.7DG1351360"/>
</dbReference>
<reference evidence="1" key="2">
    <citation type="submission" date="2025-09" db="UniProtKB">
        <authorList>
            <consortium name="EnsemblPlants"/>
        </authorList>
    </citation>
    <scope>IDENTIFICATION</scope>
</reference>
<dbReference type="Proteomes" id="UP001732700">
    <property type="component" value="Chromosome 7D"/>
</dbReference>